<reference evidence="5" key="1">
    <citation type="journal article" date="2021" name="Int. J. Syst. Evol. Microbiol.">
        <title>Bradyrhizobium septentrionale sp. nov. (sv. septentrionale) and Bradyrhizobium quebecense sp. nov. (sv. septentrionale) associated with legumes native to Canada possess rearranged symbiosis genes and numerous insertion sequences.</title>
        <authorList>
            <person name="Bromfield E.S.P."/>
            <person name="Cloutier S."/>
        </authorList>
    </citation>
    <scope>NUCLEOTIDE SEQUENCE</scope>
    <source>
        <strain evidence="5">5S5</strain>
    </source>
</reference>
<dbReference type="PANTHER" id="PTHR30483">
    <property type="entry name" value="LEUCINE-SPECIFIC-BINDING PROTEIN"/>
    <property type="match status" value="1"/>
</dbReference>
<dbReference type="Proteomes" id="UP001432046">
    <property type="component" value="Chromosome"/>
</dbReference>
<reference evidence="5" key="2">
    <citation type="submission" date="2024-03" db="EMBL/GenBank/DDBJ databases">
        <authorList>
            <person name="Bromfield E.S.P."/>
            <person name="Cloutier S."/>
        </authorList>
    </citation>
    <scope>NUCLEOTIDE SEQUENCE</scope>
    <source>
        <strain evidence="5">5S5</strain>
    </source>
</reference>
<evidence type="ECO:0000313" key="5">
    <source>
        <dbReference type="EMBL" id="WXC78874.1"/>
    </source>
</evidence>
<proteinExistence type="inferred from homology"/>
<evidence type="ECO:0000256" key="3">
    <source>
        <dbReference type="ARBA" id="ARBA00022970"/>
    </source>
</evidence>
<evidence type="ECO:0000313" key="6">
    <source>
        <dbReference type="Proteomes" id="UP001432046"/>
    </source>
</evidence>
<dbReference type="SUPFAM" id="SSF53822">
    <property type="entry name" value="Periplasmic binding protein-like I"/>
    <property type="match status" value="1"/>
</dbReference>
<evidence type="ECO:0000259" key="4">
    <source>
        <dbReference type="Pfam" id="PF13458"/>
    </source>
</evidence>
<protein>
    <submittedName>
        <fullName evidence="5">ABC transporter substrate-binding protein</fullName>
    </submittedName>
</protein>
<dbReference type="PANTHER" id="PTHR30483:SF6">
    <property type="entry name" value="PERIPLASMIC BINDING PROTEIN OF ABC TRANSPORTER FOR NATURAL AMINO ACIDS"/>
    <property type="match status" value="1"/>
</dbReference>
<dbReference type="InterPro" id="IPR051010">
    <property type="entry name" value="BCAA_transport"/>
</dbReference>
<keyword evidence="2" id="KW-0732">Signal</keyword>
<accession>A0ABZ2NXL5</accession>
<dbReference type="InterPro" id="IPR028082">
    <property type="entry name" value="Peripla_BP_I"/>
</dbReference>
<evidence type="ECO:0000256" key="1">
    <source>
        <dbReference type="ARBA" id="ARBA00010062"/>
    </source>
</evidence>
<keyword evidence="3" id="KW-0029">Amino-acid transport</keyword>
<sequence>MPDSGADFANALKQAEEFGLTQKQQLAPLGLMINQTHSIGLQPLQNVRLTTTFYRDRTDETRAFAKRYEAAFDGLIPNEAHASTYSAVMHYLKAIAAAQTDEGEAVVRQMKNTPANDFEMKNVRIRADGQVMRPLYAARIKASIESKYPYDYVRIRRGPRDGRMRAGTASSMMALREG</sequence>
<comment type="similarity">
    <text evidence="1">Belongs to the leucine-binding protein family.</text>
</comment>
<name>A0ABZ2NXL5_9BRAD</name>
<dbReference type="Gene3D" id="3.40.50.2300">
    <property type="match status" value="2"/>
</dbReference>
<dbReference type="Pfam" id="PF13458">
    <property type="entry name" value="Peripla_BP_6"/>
    <property type="match status" value="1"/>
</dbReference>
<organism evidence="5 6">
    <name type="scientific">Bradyrhizobium septentrionale</name>
    <dbReference type="NCBI Taxonomy" id="1404411"/>
    <lineage>
        <taxon>Bacteria</taxon>
        <taxon>Pseudomonadati</taxon>
        <taxon>Pseudomonadota</taxon>
        <taxon>Alphaproteobacteria</taxon>
        <taxon>Hyphomicrobiales</taxon>
        <taxon>Nitrobacteraceae</taxon>
        <taxon>Bradyrhizobium</taxon>
    </lineage>
</organism>
<dbReference type="InterPro" id="IPR028081">
    <property type="entry name" value="Leu-bd"/>
</dbReference>
<dbReference type="RefSeq" id="WP_338823184.1">
    <property type="nucleotide sequence ID" value="NZ_CP147708.1"/>
</dbReference>
<keyword evidence="6" id="KW-1185">Reference proteome</keyword>
<feature type="domain" description="Leucine-binding protein" evidence="4">
    <location>
        <begin position="5"/>
        <end position="141"/>
    </location>
</feature>
<evidence type="ECO:0000256" key="2">
    <source>
        <dbReference type="ARBA" id="ARBA00022729"/>
    </source>
</evidence>
<dbReference type="EMBL" id="CP147711">
    <property type="protein sequence ID" value="WXC78874.1"/>
    <property type="molecule type" value="Genomic_DNA"/>
</dbReference>
<gene>
    <name evidence="5" type="ORF">WDK88_36915</name>
</gene>
<keyword evidence="3" id="KW-0813">Transport</keyword>